<organism evidence="5 6">
    <name type="scientific">Thermothielavioides terrestris</name>
    <dbReference type="NCBI Taxonomy" id="2587410"/>
    <lineage>
        <taxon>Eukaryota</taxon>
        <taxon>Fungi</taxon>
        <taxon>Dikarya</taxon>
        <taxon>Ascomycota</taxon>
        <taxon>Pezizomycotina</taxon>
        <taxon>Sordariomycetes</taxon>
        <taxon>Sordariomycetidae</taxon>
        <taxon>Sordariales</taxon>
        <taxon>Chaetomiaceae</taxon>
        <taxon>Thermothielavioides</taxon>
    </lineage>
</organism>
<dbReference type="Pfam" id="PF05603">
    <property type="entry name" value="Hikeshi-like_N"/>
    <property type="match status" value="1"/>
</dbReference>
<dbReference type="GO" id="GO:0005829">
    <property type="term" value="C:cytosol"/>
    <property type="evidence" value="ECO:0007669"/>
    <property type="project" value="TreeGrafter"/>
</dbReference>
<reference evidence="5 6" key="1">
    <citation type="submission" date="2018-04" db="EMBL/GenBank/DDBJ databases">
        <authorList>
            <person name="Huttner S."/>
            <person name="Dainat J."/>
        </authorList>
    </citation>
    <scope>NUCLEOTIDE SEQUENCE [LARGE SCALE GENOMIC DNA]</scope>
</reference>
<dbReference type="PANTHER" id="PTHR12925:SF0">
    <property type="entry name" value="PROTEIN HIKESHI"/>
    <property type="match status" value="1"/>
</dbReference>
<dbReference type="InterPro" id="IPR031318">
    <property type="entry name" value="OPI10"/>
</dbReference>
<feature type="compositionally biased region" description="Low complexity" evidence="2">
    <location>
        <begin position="109"/>
        <end position="119"/>
    </location>
</feature>
<dbReference type="InterPro" id="IPR008493">
    <property type="entry name" value="Hikeshi-like_N"/>
</dbReference>
<name>A0A3S4EVD9_9PEZI</name>
<evidence type="ECO:0000256" key="1">
    <source>
        <dbReference type="ARBA" id="ARBA00006623"/>
    </source>
</evidence>
<feature type="region of interest" description="Disordered" evidence="2">
    <location>
        <begin position="106"/>
        <end position="135"/>
    </location>
</feature>
<dbReference type="InterPro" id="IPR048364">
    <property type="entry name" value="Hikeshi-like_C"/>
</dbReference>
<comment type="similarity">
    <text evidence="1">Belongs to the OPI10 family.</text>
</comment>
<feature type="domain" description="Hikeshi-like N-terminal" evidence="3">
    <location>
        <begin position="14"/>
        <end position="162"/>
    </location>
</feature>
<dbReference type="PANTHER" id="PTHR12925">
    <property type="entry name" value="HIKESHI FAMILY MEMBER"/>
    <property type="match status" value="1"/>
</dbReference>
<dbReference type="Proteomes" id="UP000289323">
    <property type="component" value="Unassembled WGS sequence"/>
</dbReference>
<sequence>MAEQQQAPPPFGLVPAGQPLITVPTESPTPTSFLYAIPPAQAQPGAGAPSKSFSHLTVFLFPGVVLPPDTAAAIYLVTPPTGPGQPELNFKFLGGIGAGKESAVFKLNTPTTSPPSATTTGGGSQPGGASAAGSSSSSSNVVIGISIEPAASVAAQLAQLANTTSTSTSSSSATSASGGAASGALVPAGSRAQQQQPSTLVLAQRIIKNAFNFLAGFSGTAGEVEVVPLRAFEEWWRKFENRVRTDPGFLERDD</sequence>
<evidence type="ECO:0000259" key="4">
    <source>
        <dbReference type="Pfam" id="PF21057"/>
    </source>
</evidence>
<feature type="region of interest" description="Disordered" evidence="2">
    <location>
        <begin position="165"/>
        <end position="192"/>
    </location>
</feature>
<dbReference type="AlphaFoldDB" id="A0A3S4EVD9"/>
<gene>
    <name evidence="5" type="ORF">TT172_LOCUS2440</name>
</gene>
<dbReference type="GO" id="GO:0005634">
    <property type="term" value="C:nucleus"/>
    <property type="evidence" value="ECO:0007669"/>
    <property type="project" value="TreeGrafter"/>
</dbReference>
<evidence type="ECO:0000313" key="5">
    <source>
        <dbReference type="EMBL" id="SPQ20021.1"/>
    </source>
</evidence>
<evidence type="ECO:0000313" key="6">
    <source>
        <dbReference type="Proteomes" id="UP000289323"/>
    </source>
</evidence>
<protein>
    <submittedName>
        <fullName evidence="5">5eaa8292-5907-4a6c-8112-d3b3fa372711</fullName>
    </submittedName>
</protein>
<feature type="domain" description="Hikeshi-like C-terminal" evidence="4">
    <location>
        <begin position="198"/>
        <end position="252"/>
    </location>
</feature>
<dbReference type="GO" id="GO:0061608">
    <property type="term" value="F:nuclear import signal receptor activity"/>
    <property type="evidence" value="ECO:0007669"/>
    <property type="project" value="TreeGrafter"/>
</dbReference>
<evidence type="ECO:0000256" key="2">
    <source>
        <dbReference type="SAM" id="MobiDB-lite"/>
    </source>
</evidence>
<accession>A0A3S4EVD9</accession>
<dbReference type="GO" id="GO:0006606">
    <property type="term" value="P:protein import into nucleus"/>
    <property type="evidence" value="ECO:0007669"/>
    <property type="project" value="TreeGrafter"/>
</dbReference>
<evidence type="ECO:0000259" key="3">
    <source>
        <dbReference type="Pfam" id="PF05603"/>
    </source>
</evidence>
<dbReference type="Pfam" id="PF21057">
    <property type="entry name" value="Hikeshi-like_C"/>
    <property type="match status" value="1"/>
</dbReference>
<proteinExistence type="inferred from homology"/>
<feature type="compositionally biased region" description="Low complexity" evidence="2">
    <location>
        <begin position="165"/>
        <end position="184"/>
    </location>
</feature>
<dbReference type="EMBL" id="OUUZ01000003">
    <property type="protein sequence ID" value="SPQ20021.1"/>
    <property type="molecule type" value="Genomic_DNA"/>
</dbReference>